<dbReference type="InterPro" id="IPR052564">
    <property type="entry name" value="N-acetyltrans/Recomb-assoc"/>
</dbReference>
<dbReference type="InterPro" id="IPR000182">
    <property type="entry name" value="GNAT_dom"/>
</dbReference>
<sequence>MQIRRFRMGDEPALFGVFFSAIHEIASRDYTQEQINAWAPADLDRALWGQHVRGLNPFVVELHDEIVGYADVQPNGYIDHFFVSGFHPRQGIGRLLMERIHQEAASLHLNELTSNVSRTAQPFFARHGFELVAQQTPVRRGVAIPNASMRKALPAAS</sequence>
<dbReference type="Pfam" id="PF13673">
    <property type="entry name" value="Acetyltransf_10"/>
    <property type="match status" value="1"/>
</dbReference>
<accession>A0ABW1TY58</accession>
<proteinExistence type="predicted"/>
<evidence type="ECO:0000259" key="1">
    <source>
        <dbReference type="PROSITE" id="PS51186"/>
    </source>
</evidence>
<dbReference type="EMBL" id="JBHSRS010000018">
    <property type="protein sequence ID" value="MFC6281702.1"/>
    <property type="molecule type" value="Genomic_DNA"/>
</dbReference>
<name>A0ABW1TY58_9BURK</name>
<feature type="domain" description="N-acetyltransferase" evidence="1">
    <location>
        <begin position="1"/>
        <end position="154"/>
    </location>
</feature>
<protein>
    <submittedName>
        <fullName evidence="2">GNAT family N-acetyltransferase</fullName>
        <ecNumber evidence="2">2.3.1.-</ecNumber>
    </submittedName>
</protein>
<dbReference type="EC" id="2.3.1.-" evidence="2"/>
<dbReference type="PROSITE" id="PS51186">
    <property type="entry name" value="GNAT"/>
    <property type="match status" value="1"/>
</dbReference>
<dbReference type="Proteomes" id="UP001596270">
    <property type="component" value="Unassembled WGS sequence"/>
</dbReference>
<dbReference type="CDD" id="cd04301">
    <property type="entry name" value="NAT_SF"/>
    <property type="match status" value="1"/>
</dbReference>
<keyword evidence="2" id="KW-0808">Transferase</keyword>
<evidence type="ECO:0000313" key="2">
    <source>
        <dbReference type="EMBL" id="MFC6281702.1"/>
    </source>
</evidence>
<keyword evidence="2" id="KW-0012">Acyltransferase</keyword>
<dbReference type="RefSeq" id="WP_371437311.1">
    <property type="nucleotide sequence ID" value="NZ_JBHSRS010000018.1"/>
</dbReference>
<dbReference type="PANTHER" id="PTHR43451:SF1">
    <property type="entry name" value="ACETYLTRANSFERASE"/>
    <property type="match status" value="1"/>
</dbReference>
<comment type="caution">
    <text evidence="2">The sequence shown here is derived from an EMBL/GenBank/DDBJ whole genome shotgun (WGS) entry which is preliminary data.</text>
</comment>
<dbReference type="SUPFAM" id="SSF55729">
    <property type="entry name" value="Acyl-CoA N-acyltransferases (Nat)"/>
    <property type="match status" value="1"/>
</dbReference>
<dbReference type="InterPro" id="IPR016181">
    <property type="entry name" value="Acyl_CoA_acyltransferase"/>
</dbReference>
<reference evidence="3" key="1">
    <citation type="journal article" date="2019" name="Int. J. Syst. Evol. Microbiol.">
        <title>The Global Catalogue of Microorganisms (GCM) 10K type strain sequencing project: providing services to taxonomists for standard genome sequencing and annotation.</title>
        <authorList>
            <consortium name="The Broad Institute Genomics Platform"/>
            <consortium name="The Broad Institute Genome Sequencing Center for Infectious Disease"/>
            <person name="Wu L."/>
            <person name="Ma J."/>
        </authorList>
    </citation>
    <scope>NUCLEOTIDE SEQUENCE [LARGE SCALE GENOMIC DNA]</scope>
    <source>
        <strain evidence="3">CCUG 39402</strain>
    </source>
</reference>
<dbReference type="PANTHER" id="PTHR43451">
    <property type="entry name" value="ACETYLTRANSFERASE (GNAT) FAMILY PROTEIN"/>
    <property type="match status" value="1"/>
</dbReference>
<gene>
    <name evidence="2" type="ORF">ACFQND_10705</name>
</gene>
<dbReference type="GO" id="GO:0016746">
    <property type="term" value="F:acyltransferase activity"/>
    <property type="evidence" value="ECO:0007669"/>
    <property type="project" value="UniProtKB-KW"/>
</dbReference>
<evidence type="ECO:0000313" key="3">
    <source>
        <dbReference type="Proteomes" id="UP001596270"/>
    </source>
</evidence>
<keyword evidence="3" id="KW-1185">Reference proteome</keyword>
<organism evidence="2 3">
    <name type="scientific">Polaromonas aquatica</name>
    <dbReference type="NCBI Taxonomy" id="332657"/>
    <lineage>
        <taxon>Bacteria</taxon>
        <taxon>Pseudomonadati</taxon>
        <taxon>Pseudomonadota</taxon>
        <taxon>Betaproteobacteria</taxon>
        <taxon>Burkholderiales</taxon>
        <taxon>Comamonadaceae</taxon>
        <taxon>Polaromonas</taxon>
    </lineage>
</organism>
<dbReference type="Gene3D" id="3.40.630.30">
    <property type="match status" value="1"/>
</dbReference>